<reference evidence="1 2" key="1">
    <citation type="journal article" date="2015" name="Nature">
        <title>rRNA introns, odd ribosomes, and small enigmatic genomes across a large radiation of phyla.</title>
        <authorList>
            <person name="Brown C.T."/>
            <person name="Hug L.A."/>
            <person name="Thomas B.C."/>
            <person name="Sharon I."/>
            <person name="Castelle C.J."/>
            <person name="Singh A."/>
            <person name="Wilkins M.J."/>
            <person name="Williams K.H."/>
            <person name="Banfield J.F."/>
        </authorList>
    </citation>
    <scope>NUCLEOTIDE SEQUENCE [LARGE SCALE GENOMIC DNA]</scope>
</reference>
<protein>
    <submittedName>
        <fullName evidence="1">Uncharacterized protein</fullName>
    </submittedName>
</protein>
<accession>A0A0G0Q2I1</accession>
<comment type="caution">
    <text evidence="1">The sequence shown here is derived from an EMBL/GenBank/DDBJ whole genome shotgun (WGS) entry which is preliminary data.</text>
</comment>
<name>A0A0G0Q2I1_9BACT</name>
<dbReference type="Proteomes" id="UP000034137">
    <property type="component" value="Unassembled WGS sequence"/>
</dbReference>
<evidence type="ECO:0000313" key="1">
    <source>
        <dbReference type="EMBL" id="KKR31581.1"/>
    </source>
</evidence>
<proteinExistence type="predicted"/>
<organism evidence="1 2">
    <name type="scientific">Candidatus Falkowbacteria bacterium GW2011_GWF2_39_8</name>
    <dbReference type="NCBI Taxonomy" id="1618642"/>
    <lineage>
        <taxon>Bacteria</taxon>
        <taxon>Candidatus Falkowiibacteriota</taxon>
    </lineage>
</organism>
<gene>
    <name evidence="1" type="ORF">UT64_C0056G0006</name>
</gene>
<sequence>MEVKKILIPNKPHLDPVAAIFLLMKYGKEKFTGIEDANIIFWENSENPTEEEIKNFEKEGVLLIDVGGGIFDHHNKNTHETTTSLVASYLGIEQNPELSSLLTYIREDDLEGLHNRYGELAYLLKVMYKQNTSLSEVVGTALHILELFQAGQMDWHYKVKGEYEAKKQILKVKRNQKKLKVGIIESDNVQVANYGITQDNVSVIIQKRSSGHVMILTNKHHRIDLREVIGAIRKKELELMGYDKTIDARKLRFEGKNSQLPNWFYHRSLNSFLNGSDALVKAEPTKVPFNDIVRFVIYSLTTDKSELCDCHQSGQNCPYVEYGFIKCQERKRNQN</sequence>
<dbReference type="EMBL" id="LBXO01000056">
    <property type="protein sequence ID" value="KKR31581.1"/>
    <property type="molecule type" value="Genomic_DNA"/>
</dbReference>
<evidence type="ECO:0000313" key="2">
    <source>
        <dbReference type="Proteomes" id="UP000034137"/>
    </source>
</evidence>
<dbReference type="AlphaFoldDB" id="A0A0G0Q2I1"/>